<reference evidence="2 3" key="1">
    <citation type="submission" date="2019-03" db="EMBL/GenBank/DDBJ databases">
        <title>Genomic Encyclopedia of Type Strains, Phase IV (KMG-IV): sequencing the most valuable type-strain genomes for metagenomic binning, comparative biology and taxonomic classification.</title>
        <authorList>
            <person name="Goeker M."/>
        </authorList>
    </citation>
    <scope>NUCLEOTIDE SEQUENCE [LARGE SCALE GENOMIC DNA]</scope>
    <source>
        <strain evidence="2 3">DSM 100556</strain>
    </source>
</reference>
<keyword evidence="1" id="KW-1133">Transmembrane helix</keyword>
<evidence type="ECO:0000313" key="2">
    <source>
        <dbReference type="EMBL" id="TCL58544.1"/>
    </source>
</evidence>
<feature type="transmembrane region" description="Helical" evidence="1">
    <location>
        <begin position="7"/>
        <end position="26"/>
    </location>
</feature>
<sequence>MKNKIAILGIVDVLVYTITVILYLIIKSDMLLVSGVLCQI</sequence>
<keyword evidence="1" id="KW-0472">Membrane</keyword>
<dbReference type="EMBL" id="SLUO01000006">
    <property type="protein sequence ID" value="TCL58544.1"/>
    <property type="molecule type" value="Genomic_DNA"/>
</dbReference>
<protein>
    <submittedName>
        <fullName evidence="2">Uncharacterized protein</fullName>
    </submittedName>
</protein>
<comment type="caution">
    <text evidence="2">The sequence shown here is derived from an EMBL/GenBank/DDBJ whole genome shotgun (WGS) entry which is preliminary data.</text>
</comment>
<keyword evidence="1" id="KW-0812">Transmembrane</keyword>
<proteinExistence type="predicted"/>
<dbReference type="Proteomes" id="UP000295718">
    <property type="component" value="Unassembled WGS sequence"/>
</dbReference>
<evidence type="ECO:0000256" key="1">
    <source>
        <dbReference type="SAM" id="Phobius"/>
    </source>
</evidence>
<keyword evidence="3" id="KW-1185">Reference proteome</keyword>
<name>A0A4R1QZV5_9FIRM</name>
<evidence type="ECO:0000313" key="3">
    <source>
        <dbReference type="Proteomes" id="UP000295718"/>
    </source>
</evidence>
<organism evidence="2 3">
    <name type="scientific">Kineothrix alysoides</name>
    <dbReference type="NCBI Taxonomy" id="1469948"/>
    <lineage>
        <taxon>Bacteria</taxon>
        <taxon>Bacillati</taxon>
        <taxon>Bacillota</taxon>
        <taxon>Clostridia</taxon>
        <taxon>Lachnospirales</taxon>
        <taxon>Lachnospiraceae</taxon>
        <taxon>Kineothrix</taxon>
    </lineage>
</organism>
<accession>A0A4R1QZV5</accession>
<dbReference type="AlphaFoldDB" id="A0A4R1QZV5"/>
<gene>
    <name evidence="2" type="ORF">EDD76_106197</name>
</gene>
<dbReference type="STRING" id="1469948.GCA_000732725_01293"/>